<dbReference type="InterPro" id="IPR003497">
    <property type="entry name" value="BRO_N_domain"/>
</dbReference>
<dbReference type="GeneID" id="54999301"/>
<dbReference type="GO" id="GO:0003677">
    <property type="term" value="F:DNA binding"/>
    <property type="evidence" value="ECO:0007669"/>
    <property type="project" value="InterPro"/>
</dbReference>
<dbReference type="SMART" id="SM01040">
    <property type="entry name" value="Bro-N"/>
    <property type="match status" value="1"/>
</dbReference>
<dbReference type="InterPro" id="IPR005039">
    <property type="entry name" value="Ant_C"/>
</dbReference>
<gene>
    <name evidence="2" type="primary">58</name>
    <name evidence="2" type="ORF">SEA_PHISTORY_58</name>
</gene>
<dbReference type="Pfam" id="PF03374">
    <property type="entry name" value="ANT"/>
    <property type="match status" value="1"/>
</dbReference>
<proteinExistence type="predicted"/>
<dbReference type="PROSITE" id="PS51750">
    <property type="entry name" value="BRO_N"/>
    <property type="match status" value="1"/>
</dbReference>
<sequence>MQDQSTAHVVPFNYEGAELRTLLIDDTPWFVTPDACRMLELRDTSSALKMVDDDDKMTLRRSDTPQFFEGIAAQVQMLTVVNESGMWSLIFQSNKDKARKVRRWVTGEVLPAIRRTGSYNAAPAPALEGPELFARALVEAQHMLSAKDEQIAELAPKAEVADRILTADGDLDFRDAAQSLTRAGIKLGRQRLFTLCDQHYDWIFRSQADGKWRVRQSAIEAGWMTVIPQSHYHPKTGVLVLDPPQPRITPKGLQRILSDHGGKAA</sequence>
<dbReference type="RefSeq" id="YP_009808399.1">
    <property type="nucleotide sequence ID" value="NC_048040.1"/>
</dbReference>
<accession>A0A385DZ03</accession>
<dbReference type="Pfam" id="PF02498">
    <property type="entry name" value="Bro-N"/>
    <property type="match status" value="1"/>
</dbReference>
<evidence type="ECO:0000259" key="1">
    <source>
        <dbReference type="PROSITE" id="PS51750"/>
    </source>
</evidence>
<dbReference type="PANTHER" id="PTHR36180">
    <property type="entry name" value="DNA-BINDING PROTEIN-RELATED-RELATED"/>
    <property type="match status" value="1"/>
</dbReference>
<feature type="domain" description="Bro-N" evidence="1">
    <location>
        <begin position="1"/>
        <end position="117"/>
    </location>
</feature>
<dbReference type="KEGG" id="vg:54999301"/>
<name>A0A385DZ03_9CAUD</name>
<keyword evidence="3" id="KW-1185">Reference proteome</keyword>
<protein>
    <submittedName>
        <fullName evidence="2">Antirepressor</fullName>
    </submittedName>
</protein>
<dbReference type="Proteomes" id="UP000264531">
    <property type="component" value="Segment"/>
</dbReference>
<evidence type="ECO:0000313" key="2">
    <source>
        <dbReference type="EMBL" id="AXQ64763.1"/>
    </source>
</evidence>
<reference evidence="2 3" key="1">
    <citation type="submission" date="2018-07" db="EMBL/GenBank/DDBJ databases">
        <authorList>
            <person name="Washington J.M."/>
            <person name="Garlena R.A."/>
            <person name="Russell D.A."/>
            <person name="Pope W.H."/>
            <person name="Jacobs-Sera D."/>
            <person name="Hatfull G.F."/>
        </authorList>
    </citation>
    <scope>NUCLEOTIDE SEQUENCE [LARGE SCALE GENOMIC DNA]</scope>
</reference>
<dbReference type="PANTHER" id="PTHR36180:SF2">
    <property type="entry name" value="BRO FAMILY PROTEIN"/>
    <property type="match status" value="1"/>
</dbReference>
<organism evidence="2 3">
    <name type="scientific">Gordonia phage Phistory</name>
    <dbReference type="NCBI Taxonomy" id="2301694"/>
    <lineage>
        <taxon>Viruses</taxon>
        <taxon>Duplodnaviria</taxon>
        <taxon>Heunggongvirae</taxon>
        <taxon>Uroviricota</taxon>
        <taxon>Caudoviricetes</taxon>
        <taxon>Langleyhallvirinae</taxon>
        <taxon>Phistoryvirus</taxon>
        <taxon>Phistoryvirus phistory</taxon>
    </lineage>
</organism>
<dbReference type="EMBL" id="MH651185">
    <property type="protein sequence ID" value="AXQ64763.1"/>
    <property type="molecule type" value="Genomic_DNA"/>
</dbReference>
<evidence type="ECO:0000313" key="3">
    <source>
        <dbReference type="Proteomes" id="UP000264531"/>
    </source>
</evidence>